<protein>
    <recommendedName>
        <fullName evidence="3">Tektin</fullName>
    </recommendedName>
</protein>
<evidence type="ECO:0000256" key="1">
    <source>
        <dbReference type="ARBA" id="ARBA00007209"/>
    </source>
</evidence>
<organism evidence="4 5">
    <name type="scientific">Paragonimus westermani</name>
    <dbReference type="NCBI Taxonomy" id="34504"/>
    <lineage>
        <taxon>Eukaryota</taxon>
        <taxon>Metazoa</taxon>
        <taxon>Spiralia</taxon>
        <taxon>Lophotrochozoa</taxon>
        <taxon>Platyhelminthes</taxon>
        <taxon>Trematoda</taxon>
        <taxon>Digenea</taxon>
        <taxon>Plagiorchiida</taxon>
        <taxon>Troglotremata</taxon>
        <taxon>Troglotrematidae</taxon>
        <taxon>Paragonimus</taxon>
    </lineage>
</organism>
<dbReference type="InterPro" id="IPR048256">
    <property type="entry name" value="Tektin-like"/>
</dbReference>
<dbReference type="GO" id="GO:0060294">
    <property type="term" value="P:cilium movement involved in cell motility"/>
    <property type="evidence" value="ECO:0007669"/>
    <property type="project" value="UniProtKB-UniRule"/>
</dbReference>
<dbReference type="PRINTS" id="PR00511">
    <property type="entry name" value="TEKTIN"/>
</dbReference>
<dbReference type="OrthoDB" id="9886517at2759"/>
<comment type="caution">
    <text evidence="4">The sequence shown here is derived from an EMBL/GenBank/DDBJ whole genome shotgun (WGS) entry which is preliminary data.</text>
</comment>
<name>A0A8T0DMH4_9TREM</name>
<comment type="subcellular location">
    <subcellularLocation>
        <location evidence="3">Cytoplasm</location>
        <location evidence="3">Cytoskeleton</location>
        <location evidence="3">Cilium axoneme</location>
    </subcellularLocation>
</comment>
<gene>
    <name evidence="4" type="ORF">P879_03513</name>
</gene>
<evidence type="ECO:0000313" key="4">
    <source>
        <dbReference type="EMBL" id="KAF8568198.1"/>
    </source>
</evidence>
<dbReference type="GO" id="GO:0005930">
    <property type="term" value="C:axoneme"/>
    <property type="evidence" value="ECO:0007669"/>
    <property type="project" value="UniProtKB-SubCell"/>
</dbReference>
<keyword evidence="2" id="KW-0963">Cytoplasm</keyword>
<dbReference type="GO" id="GO:0015630">
    <property type="term" value="C:microtubule cytoskeleton"/>
    <property type="evidence" value="ECO:0007669"/>
    <property type="project" value="UniProtKB-UniRule"/>
</dbReference>
<reference evidence="4 5" key="1">
    <citation type="submission" date="2019-07" db="EMBL/GenBank/DDBJ databases">
        <title>Annotation for the trematode Paragonimus westermani.</title>
        <authorList>
            <person name="Choi Y.-J."/>
        </authorList>
    </citation>
    <scope>NUCLEOTIDE SEQUENCE [LARGE SCALE GENOMIC DNA]</scope>
    <source>
        <strain evidence="4">180907_Pwestermani</strain>
    </source>
</reference>
<keyword evidence="3" id="KW-0969">Cilium</keyword>
<dbReference type="PANTHER" id="PTHR19960">
    <property type="entry name" value="TEKTIN"/>
    <property type="match status" value="1"/>
</dbReference>
<dbReference type="Pfam" id="PF03148">
    <property type="entry name" value="Tektin"/>
    <property type="match status" value="1"/>
</dbReference>
<dbReference type="InterPro" id="IPR000435">
    <property type="entry name" value="Tektins"/>
</dbReference>
<dbReference type="PANTHER" id="PTHR19960:SF11">
    <property type="entry name" value="TEKTIN"/>
    <property type="match status" value="1"/>
</dbReference>
<evidence type="ECO:0000256" key="3">
    <source>
        <dbReference type="RuleBase" id="RU367040"/>
    </source>
</evidence>
<keyword evidence="5" id="KW-1185">Reference proteome</keyword>
<sequence>MVIGSYFAASPIVRTRSSFGFRPSIGIVGERCIDDDAIVQIWPCEVRLPRYQSLGYVKNYYNSARQRIYPRYSEDSWNQLTKVATRNAANERSEAEQMRLETWRAIREANKRTKDMQNLSTQKLKNRMQDIEYWRNELSSEIRTMDQEQDKLKEKLRVMDMAKCHIQKPLRIAEECLINREGRRGIDEVKDAVERALNKEVQLIKSCIEQIDQIQAKGEVQLNQSIPISWMKFTQENLSRSQKQRACSEQLRGKIRTVLRNVKNAIYGQFNVVNNALQTRIMQTMSARDQLRTAIKKIVQEIYETEKLVQMLTQSIEDKLKPLKVAETRLKERTKRHSMELCQDDPMKTLQCEAIELRTIIRALKGKLHQARLSQTRLQRNQETLQADIAIKENSLEIDQRCLNMRKTFPINDKRGTLFSVPVSY</sequence>
<keyword evidence="3" id="KW-0966">Cell projection</keyword>
<dbReference type="GO" id="GO:0060271">
    <property type="term" value="P:cilium assembly"/>
    <property type="evidence" value="ECO:0007669"/>
    <property type="project" value="UniProtKB-UniRule"/>
</dbReference>
<comment type="similarity">
    <text evidence="1 3">Belongs to the tektin family.</text>
</comment>
<dbReference type="GO" id="GO:0005634">
    <property type="term" value="C:nucleus"/>
    <property type="evidence" value="ECO:0007669"/>
    <property type="project" value="TreeGrafter"/>
</dbReference>
<evidence type="ECO:0000256" key="2">
    <source>
        <dbReference type="ARBA" id="ARBA00022490"/>
    </source>
</evidence>
<proteinExistence type="inferred from homology"/>
<keyword evidence="3" id="KW-0282">Flagellum</keyword>
<evidence type="ECO:0000313" key="5">
    <source>
        <dbReference type="Proteomes" id="UP000699462"/>
    </source>
</evidence>
<dbReference type="EMBL" id="JTDF01003025">
    <property type="protein sequence ID" value="KAF8568198.1"/>
    <property type="molecule type" value="Genomic_DNA"/>
</dbReference>
<accession>A0A8T0DMH4</accession>
<dbReference type="Proteomes" id="UP000699462">
    <property type="component" value="Unassembled WGS sequence"/>
</dbReference>
<dbReference type="AlphaFoldDB" id="A0A8T0DMH4"/>